<dbReference type="InParanoid" id="E2AL38"/>
<evidence type="ECO:0000313" key="2">
    <source>
        <dbReference type="EMBL" id="EFN65851.1"/>
    </source>
</evidence>
<sequence>MGRSRIGEKMFRRGLWGESQRDGSSRQGEEEGEGSKGRVDGAGGGGEGSSKIGVEDLWGDAKNDSELGTGVPGKEEEDTGEEIGE</sequence>
<dbReference type="Proteomes" id="UP000000311">
    <property type="component" value="Unassembled WGS sequence"/>
</dbReference>
<name>E2AL38_CAMFO</name>
<accession>E2AL38</accession>
<dbReference type="AlphaFoldDB" id="E2AL38"/>
<feature type="region of interest" description="Disordered" evidence="1">
    <location>
        <begin position="1"/>
        <end position="85"/>
    </location>
</feature>
<feature type="compositionally biased region" description="Acidic residues" evidence="1">
    <location>
        <begin position="75"/>
        <end position="85"/>
    </location>
</feature>
<feature type="compositionally biased region" description="Basic and acidic residues" evidence="1">
    <location>
        <begin position="1"/>
        <end position="11"/>
    </location>
</feature>
<keyword evidence="3" id="KW-1185">Reference proteome</keyword>
<proteinExistence type="predicted"/>
<evidence type="ECO:0000313" key="3">
    <source>
        <dbReference type="Proteomes" id="UP000000311"/>
    </source>
</evidence>
<organism evidence="3">
    <name type="scientific">Camponotus floridanus</name>
    <name type="common">Florida carpenter ant</name>
    <dbReference type="NCBI Taxonomy" id="104421"/>
    <lineage>
        <taxon>Eukaryota</taxon>
        <taxon>Metazoa</taxon>
        <taxon>Ecdysozoa</taxon>
        <taxon>Arthropoda</taxon>
        <taxon>Hexapoda</taxon>
        <taxon>Insecta</taxon>
        <taxon>Pterygota</taxon>
        <taxon>Neoptera</taxon>
        <taxon>Endopterygota</taxon>
        <taxon>Hymenoptera</taxon>
        <taxon>Apocrita</taxon>
        <taxon>Aculeata</taxon>
        <taxon>Formicoidea</taxon>
        <taxon>Formicidae</taxon>
        <taxon>Formicinae</taxon>
        <taxon>Camponotus</taxon>
    </lineage>
</organism>
<gene>
    <name evidence="2" type="ORF">EAG_03198</name>
</gene>
<dbReference type="EMBL" id="GL440446">
    <property type="protein sequence ID" value="EFN65851.1"/>
    <property type="molecule type" value="Genomic_DNA"/>
</dbReference>
<reference evidence="2 3" key="1">
    <citation type="journal article" date="2010" name="Science">
        <title>Genomic comparison of the ants Camponotus floridanus and Harpegnathos saltator.</title>
        <authorList>
            <person name="Bonasio R."/>
            <person name="Zhang G."/>
            <person name="Ye C."/>
            <person name="Mutti N.S."/>
            <person name="Fang X."/>
            <person name="Qin N."/>
            <person name="Donahue G."/>
            <person name="Yang P."/>
            <person name="Li Q."/>
            <person name="Li C."/>
            <person name="Zhang P."/>
            <person name="Huang Z."/>
            <person name="Berger S.L."/>
            <person name="Reinberg D."/>
            <person name="Wang J."/>
            <person name="Liebig J."/>
        </authorList>
    </citation>
    <scope>NUCLEOTIDE SEQUENCE [LARGE SCALE GENOMIC DNA]</scope>
    <source>
        <strain evidence="3">C129</strain>
    </source>
</reference>
<feature type="compositionally biased region" description="Basic and acidic residues" evidence="1">
    <location>
        <begin position="19"/>
        <end position="39"/>
    </location>
</feature>
<evidence type="ECO:0000256" key="1">
    <source>
        <dbReference type="SAM" id="MobiDB-lite"/>
    </source>
</evidence>
<protein>
    <submittedName>
        <fullName evidence="2">Uncharacterized protein</fullName>
    </submittedName>
</protein>